<evidence type="ECO:0000256" key="3">
    <source>
        <dbReference type="ARBA" id="ARBA00022692"/>
    </source>
</evidence>
<feature type="transmembrane region" description="Helical" evidence="6">
    <location>
        <begin position="328"/>
        <end position="357"/>
    </location>
</feature>
<feature type="domain" description="ABC3 transporter permease C-terminal" evidence="7">
    <location>
        <begin position="287"/>
        <end position="400"/>
    </location>
</feature>
<feature type="transmembrane region" description="Helical" evidence="6">
    <location>
        <begin position="281"/>
        <end position="303"/>
    </location>
</feature>
<dbReference type="InterPro" id="IPR025857">
    <property type="entry name" value="MacB_PCD"/>
</dbReference>
<gene>
    <name evidence="9" type="ORF">D0C36_01140</name>
</gene>
<dbReference type="AlphaFoldDB" id="A0A372NW00"/>
<proteinExistence type="predicted"/>
<keyword evidence="3 6" id="KW-0812">Transmembrane</keyword>
<sequence length="801" mass="88439">MIKSYLKIAWRNLLKHRAFSFINIIGLALGITAFGLIALYVTDEWSYDKYNTKADRIFRVVQHGQWQGGKFDIAVTSPPYAPTLKSEFPQVADACRIDAEGGSKIVYGNKSLEEGNMLFTDNSIFNIFTYQFLQGDAADALAKPNSIVLTETLAKKIFGDDISSVVGKTLQLGDNPTQVTGVIADVPVNSHFSFKALRSFPTDYFTGYNNNWGNSNMYTYLLLKNAADSKQIEASGESFFNKHIKNDLGAMKFTLELQPLKDIHLRSNLSYELGTNGNITYVYVFSITAILILVIAIINYVNLTTARSSVRIKEIGVRKVIGSDRGQLVTMFFAECVLLTVISTIIAAVLIQLILPYFNQLSGKTLTLFQFGKYQTIGLFIGFSIVTGVLSGIYPALFLSGFKTIPAMKGQMGNQLATIFFRKSLVVFQFVVTIVLIVGSCIIYQQLNYFQSKDLGFNKAQTLTFHINNHDVRGRVDALKQALLQNPHIEAVGVAGNPIGNNNIGGGDFNLGPDGKPTADSKIVQNLQIDEDFVPALQIRMAAGRNFSKAVTSDVNDAIIVNETLVKELGWKEAVGRVVRTGVDEKGKVLSRTIVGVVKDFNTYSLQHKIAPMVMELTVEAKDKDNLYIRIGKGDVKESLSYINKVYADFDIENKPEFHFLDQNFAAQYQTEQKQGTILLIFTILAISIACLGLFGLVTFTASQRVKEIGIRKVLGASVSNIVSLLSADLMRLVGIAIIISIPIAWFAMDKWLQDFAYKINIQWWVFLLAGVVASVIALVTVSTQSIRAALANPAKSLKSE</sequence>
<feature type="transmembrane region" description="Helical" evidence="6">
    <location>
        <begin position="21"/>
        <end position="41"/>
    </location>
</feature>
<evidence type="ECO:0000256" key="6">
    <source>
        <dbReference type="SAM" id="Phobius"/>
    </source>
</evidence>
<dbReference type="EMBL" id="QWDC01000001">
    <property type="protein sequence ID" value="RFZ94192.1"/>
    <property type="molecule type" value="Genomic_DNA"/>
</dbReference>
<evidence type="ECO:0000313" key="9">
    <source>
        <dbReference type="EMBL" id="RFZ94192.1"/>
    </source>
</evidence>
<comment type="caution">
    <text evidence="9">The sequence shown here is derived from an EMBL/GenBank/DDBJ whole genome shotgun (WGS) entry which is preliminary data.</text>
</comment>
<dbReference type="PANTHER" id="PTHR30572">
    <property type="entry name" value="MEMBRANE COMPONENT OF TRANSPORTER-RELATED"/>
    <property type="match status" value="1"/>
</dbReference>
<feature type="transmembrane region" description="Helical" evidence="6">
    <location>
        <begin position="714"/>
        <end position="742"/>
    </location>
</feature>
<reference evidence="9 10" key="1">
    <citation type="submission" date="2018-08" db="EMBL/GenBank/DDBJ databases">
        <title>Mucilaginibacter sp. MYSH2.</title>
        <authorList>
            <person name="Seo T."/>
        </authorList>
    </citation>
    <scope>NUCLEOTIDE SEQUENCE [LARGE SCALE GENOMIC DNA]</scope>
    <source>
        <strain evidence="9 10">MYSH2</strain>
    </source>
</reference>
<evidence type="ECO:0000259" key="7">
    <source>
        <dbReference type="Pfam" id="PF02687"/>
    </source>
</evidence>
<keyword evidence="10" id="KW-1185">Reference proteome</keyword>
<keyword evidence="5 6" id="KW-0472">Membrane</keyword>
<feature type="domain" description="ABC3 transporter permease C-terminal" evidence="7">
    <location>
        <begin position="681"/>
        <end position="790"/>
    </location>
</feature>
<dbReference type="OrthoDB" id="1451596at2"/>
<dbReference type="PANTHER" id="PTHR30572:SF18">
    <property type="entry name" value="ABC-TYPE MACROLIDE FAMILY EXPORT SYSTEM PERMEASE COMPONENT 2"/>
    <property type="match status" value="1"/>
</dbReference>
<evidence type="ECO:0000256" key="5">
    <source>
        <dbReference type="ARBA" id="ARBA00023136"/>
    </source>
</evidence>
<dbReference type="InterPro" id="IPR050250">
    <property type="entry name" value="Macrolide_Exporter_MacB"/>
</dbReference>
<feature type="domain" description="MacB-like periplasmic core" evidence="8">
    <location>
        <begin position="20"/>
        <end position="234"/>
    </location>
</feature>
<organism evidence="9 10">
    <name type="scientific">Mucilaginibacter conchicola</name>
    <dbReference type="NCBI Taxonomy" id="2303333"/>
    <lineage>
        <taxon>Bacteria</taxon>
        <taxon>Pseudomonadati</taxon>
        <taxon>Bacteroidota</taxon>
        <taxon>Sphingobacteriia</taxon>
        <taxon>Sphingobacteriales</taxon>
        <taxon>Sphingobacteriaceae</taxon>
        <taxon>Mucilaginibacter</taxon>
    </lineage>
</organism>
<dbReference type="Pfam" id="PF02687">
    <property type="entry name" value="FtsX"/>
    <property type="match status" value="2"/>
</dbReference>
<keyword evidence="4 6" id="KW-1133">Transmembrane helix</keyword>
<dbReference type="Proteomes" id="UP000264217">
    <property type="component" value="Unassembled WGS sequence"/>
</dbReference>
<evidence type="ECO:0000256" key="1">
    <source>
        <dbReference type="ARBA" id="ARBA00004651"/>
    </source>
</evidence>
<evidence type="ECO:0000256" key="2">
    <source>
        <dbReference type="ARBA" id="ARBA00022475"/>
    </source>
</evidence>
<dbReference type="Pfam" id="PF12704">
    <property type="entry name" value="MacB_PCD"/>
    <property type="match status" value="1"/>
</dbReference>
<accession>A0A372NW00</accession>
<keyword evidence="2" id="KW-1003">Cell membrane</keyword>
<evidence type="ECO:0000259" key="8">
    <source>
        <dbReference type="Pfam" id="PF12704"/>
    </source>
</evidence>
<protein>
    <submittedName>
        <fullName evidence="9">ABC transporter permease</fullName>
    </submittedName>
</protein>
<evidence type="ECO:0000256" key="4">
    <source>
        <dbReference type="ARBA" id="ARBA00022989"/>
    </source>
</evidence>
<dbReference type="GO" id="GO:0022857">
    <property type="term" value="F:transmembrane transporter activity"/>
    <property type="evidence" value="ECO:0007669"/>
    <property type="project" value="TreeGrafter"/>
</dbReference>
<feature type="transmembrane region" description="Helical" evidence="6">
    <location>
        <begin position="420"/>
        <end position="445"/>
    </location>
</feature>
<comment type="subcellular location">
    <subcellularLocation>
        <location evidence="1">Cell membrane</location>
        <topology evidence="1">Multi-pass membrane protein</topology>
    </subcellularLocation>
</comment>
<dbReference type="GO" id="GO:0005886">
    <property type="term" value="C:plasma membrane"/>
    <property type="evidence" value="ECO:0007669"/>
    <property type="project" value="UniProtKB-SubCell"/>
</dbReference>
<feature type="transmembrane region" description="Helical" evidence="6">
    <location>
        <begin position="377"/>
        <end position="399"/>
    </location>
</feature>
<feature type="transmembrane region" description="Helical" evidence="6">
    <location>
        <begin position="678"/>
        <end position="702"/>
    </location>
</feature>
<evidence type="ECO:0000313" key="10">
    <source>
        <dbReference type="Proteomes" id="UP000264217"/>
    </source>
</evidence>
<dbReference type="InterPro" id="IPR003838">
    <property type="entry name" value="ABC3_permease_C"/>
</dbReference>
<feature type="transmembrane region" description="Helical" evidence="6">
    <location>
        <begin position="762"/>
        <end position="782"/>
    </location>
</feature>
<dbReference type="RefSeq" id="WP_117389757.1">
    <property type="nucleotide sequence ID" value="NZ_QWDC01000001.1"/>
</dbReference>
<name>A0A372NW00_9SPHI</name>